<comment type="caution">
    <text evidence="2">The sequence shown here is derived from an EMBL/GenBank/DDBJ whole genome shotgun (WGS) entry which is preliminary data.</text>
</comment>
<evidence type="ECO:0000256" key="1">
    <source>
        <dbReference type="SAM" id="Phobius"/>
    </source>
</evidence>
<evidence type="ECO:0000313" key="2">
    <source>
        <dbReference type="EMBL" id="KIU14614.1"/>
    </source>
</evidence>
<dbReference type="Proteomes" id="UP000032221">
    <property type="component" value="Unassembled WGS sequence"/>
</dbReference>
<dbReference type="OrthoDB" id="4697037at2"/>
<organism evidence="2 3">
    <name type="scientific">Mycolicibacterium llatzerense</name>
    <dbReference type="NCBI Taxonomy" id="280871"/>
    <lineage>
        <taxon>Bacteria</taxon>
        <taxon>Bacillati</taxon>
        <taxon>Actinomycetota</taxon>
        <taxon>Actinomycetes</taxon>
        <taxon>Mycobacteriales</taxon>
        <taxon>Mycobacteriaceae</taxon>
        <taxon>Mycolicibacterium</taxon>
    </lineage>
</organism>
<dbReference type="PATRIC" id="fig|280871.6.peg.4839"/>
<feature type="transmembrane region" description="Helical" evidence="1">
    <location>
        <begin position="142"/>
        <end position="162"/>
    </location>
</feature>
<feature type="transmembrane region" description="Helical" evidence="1">
    <location>
        <begin position="71"/>
        <end position="90"/>
    </location>
</feature>
<feature type="transmembrane region" description="Helical" evidence="1">
    <location>
        <begin position="230"/>
        <end position="250"/>
    </location>
</feature>
<protein>
    <submittedName>
        <fullName evidence="2">Uncharacterized protein</fullName>
    </submittedName>
</protein>
<sequence>MRQITPDRYDELRHEWITEHAGIWNFQKRRGEKLNRQIRKRTRMTAGARPNPYDDNLTHPHWARRGSTVEIGLEAIIVLATALLAPLGWAAGKLLYELTVQYIPARLRAYPIPALFGTAIGIGVLTVLLYSPDDSLYRTLLAPYLLAQIPATFAVAGIYGILNGWLAIDGSATWWPITPPPPPVDLDLPFGPDDLTAPPIFDVGEPLSAVDMAPVTQITQSLQSLHLVKIGIAVCAIGAAWMTGAVAVGVKDALTDTASTTSWTLPAPGTR</sequence>
<feature type="transmembrane region" description="Helical" evidence="1">
    <location>
        <begin position="110"/>
        <end position="130"/>
    </location>
</feature>
<evidence type="ECO:0000313" key="3">
    <source>
        <dbReference type="Proteomes" id="UP000032221"/>
    </source>
</evidence>
<dbReference type="AlphaFoldDB" id="A0A0D1JPX9"/>
<keyword evidence="1" id="KW-0472">Membrane</keyword>
<name>A0A0D1JPX9_9MYCO</name>
<gene>
    <name evidence="2" type="ORF">TL10_23390</name>
</gene>
<dbReference type="RefSeq" id="WP_043987552.1">
    <property type="nucleotide sequence ID" value="NZ_JXST01000040.1"/>
</dbReference>
<keyword evidence="1" id="KW-0812">Transmembrane</keyword>
<accession>A0A0D1JPX9</accession>
<keyword evidence="1" id="KW-1133">Transmembrane helix</keyword>
<proteinExistence type="predicted"/>
<dbReference type="EMBL" id="JXST01000040">
    <property type="protein sequence ID" value="KIU14614.1"/>
    <property type="molecule type" value="Genomic_DNA"/>
</dbReference>
<reference evidence="2 3" key="1">
    <citation type="submission" date="2015-01" db="EMBL/GenBank/DDBJ databases">
        <title>Genome sequence of Mycobacterium llatzerense and Mycobacterium immunogenum recovered from brain abscess.</title>
        <authorList>
            <person name="Greninger A.L."/>
            <person name="Langelier C."/>
            <person name="Cunningham G."/>
            <person name="Chiu C.Y."/>
            <person name="Miller S."/>
        </authorList>
    </citation>
    <scope>NUCLEOTIDE SEQUENCE [LARGE SCALE GENOMIC DNA]</scope>
    <source>
        <strain evidence="2 3">CLUC14</strain>
    </source>
</reference>
<keyword evidence="3" id="KW-1185">Reference proteome</keyword>